<reference evidence="2 3" key="1">
    <citation type="journal article" date="2013" name="Int. J. Syst. Evol. Microbiol.">
        <title>Ilumatobacter nonamiense sp. nov. and Ilumatobacter coccineum sp. nov., isolated from seashore sand.</title>
        <authorList>
            <person name="Matsumoto A."/>
            <person name="Kasai H."/>
            <person name="Matsuo Y."/>
            <person name="Shizuri Y."/>
            <person name="Ichikawa N."/>
            <person name="Fujita N."/>
            <person name="Omura S."/>
            <person name="Takahashi Y."/>
        </authorList>
    </citation>
    <scope>NUCLEOTIDE SEQUENCE [LARGE SCALE GENOMIC DNA]</scope>
    <source>
        <strain evidence="3">NBRC 103263 / KCTC 29153 / YM16-304</strain>
    </source>
</reference>
<keyword evidence="1" id="KW-0732">Signal</keyword>
<protein>
    <submittedName>
        <fullName evidence="2">Uncharacterized protein</fullName>
    </submittedName>
</protein>
<dbReference type="Gene3D" id="2.120.10.30">
    <property type="entry name" value="TolB, C-terminal domain"/>
    <property type="match status" value="1"/>
</dbReference>
<organism evidence="2 3">
    <name type="scientific">Ilumatobacter coccineus (strain NBRC 103263 / KCTC 29153 / YM16-304)</name>
    <dbReference type="NCBI Taxonomy" id="1313172"/>
    <lineage>
        <taxon>Bacteria</taxon>
        <taxon>Bacillati</taxon>
        <taxon>Actinomycetota</taxon>
        <taxon>Acidimicrobiia</taxon>
        <taxon>Acidimicrobiales</taxon>
        <taxon>Ilumatobacteraceae</taxon>
        <taxon>Ilumatobacter</taxon>
    </lineage>
</organism>
<dbReference type="InterPro" id="IPR013783">
    <property type="entry name" value="Ig-like_fold"/>
</dbReference>
<proteinExistence type="predicted"/>
<dbReference type="AlphaFoldDB" id="A0A6C7EJF1"/>
<dbReference type="Gene3D" id="2.60.40.10">
    <property type="entry name" value="Immunoglobulins"/>
    <property type="match status" value="2"/>
</dbReference>
<sequence>MSRRGSSKHMLAASSAVLAAAMLLGAGAGGVGARPTIQLLQADEADVVDTTGVTIASDSFGVGDIAGAHPTVSGDGRYVVFQGSPRAEVDEAGEVVGEADGRLSTVYLTDRETGETTEISPVPEGLRPGNSVFPVISGDGCVAVIVTEIQLDVFRDDDTGSRWDVYRSALPHCGGSIGDWELISTRDDSGGLARDDVVVAPAAVNRSATLIAYTHPADHLYEAGGVNTVSLVDLAVSVTDPDRSRVVAGMPADTPNTVFTHQGIDQPVISDDGTHLAYRSDATSSDAVPGWGTGLVDGGPATTQVFLWNLLEPDPFLAVQLVSAVPDGSPAVGGAASPDISRDGTMVTFTSSDTTLVPAQYPTCTEACPTQVFLLDRDSNDDGVVDADDVGELSLISSIAGSDPLVAGTAPSSQPSISADGQLVAFVSKATNLQLIQSPGIGGGDDGEILVAELDRGALTRITTGVDGVVPTPGVHAHPDLSDTGRTTVYDSSAATDLLGDAALGGRQIIAKSSPPSLSLADANLGTTIVGLKSDEWYVAVLNDGPATFQPAEVSIDNAQFELIPDKSTCTLGASVPAGGSCTVALAYTPSRTGSTSGVLTVSEVGFDAVETSAVISGSGGEPALRIEPGGIDFPPVTVGEAGIELQVDVSNISIIPTEVVSFDISGEHASDFVVYSNNCIDRPLNPRAYCSVGVVFIPTDAGRRTALLELTTTSGQVTTAIIAGDGEFAPVVELDVTEIEAGREFMASGSQYPANTEVTVVFGDGPSSAITTVTDETGHFSVPVPVATTERGGSRTIVVQTTSGAAASAPVEVIEADQQWVGMPGFGLG</sequence>
<name>A0A6C7EJF1_ILUCY</name>
<feature type="signal peptide" evidence="1">
    <location>
        <begin position="1"/>
        <end position="33"/>
    </location>
</feature>
<dbReference type="GO" id="GO:0005975">
    <property type="term" value="P:carbohydrate metabolic process"/>
    <property type="evidence" value="ECO:0007669"/>
    <property type="project" value="UniProtKB-ARBA"/>
</dbReference>
<evidence type="ECO:0000256" key="1">
    <source>
        <dbReference type="SAM" id="SignalP"/>
    </source>
</evidence>
<dbReference type="Proteomes" id="UP000011863">
    <property type="component" value="Chromosome"/>
</dbReference>
<gene>
    <name evidence="2" type="ORF">YM304_37820</name>
</gene>
<keyword evidence="3" id="KW-1185">Reference proteome</keyword>
<dbReference type="InterPro" id="IPR011659">
    <property type="entry name" value="WD40"/>
</dbReference>
<evidence type="ECO:0000313" key="3">
    <source>
        <dbReference type="Proteomes" id="UP000011863"/>
    </source>
</evidence>
<dbReference type="InterPro" id="IPR011042">
    <property type="entry name" value="6-blade_b-propeller_TolB-like"/>
</dbReference>
<feature type="chain" id="PRO_5025368829" evidence="1">
    <location>
        <begin position="34"/>
        <end position="830"/>
    </location>
</feature>
<dbReference type="OrthoDB" id="39703at2"/>
<dbReference type="SUPFAM" id="SSF82171">
    <property type="entry name" value="DPP6 N-terminal domain-like"/>
    <property type="match status" value="1"/>
</dbReference>
<evidence type="ECO:0000313" key="2">
    <source>
        <dbReference type="EMBL" id="BAN04096.1"/>
    </source>
</evidence>
<dbReference type="NCBIfam" id="NF012200">
    <property type="entry name" value="choice_anch_D"/>
    <property type="match status" value="2"/>
</dbReference>
<dbReference type="EMBL" id="AP012057">
    <property type="protein sequence ID" value="BAN04096.1"/>
    <property type="molecule type" value="Genomic_DNA"/>
</dbReference>
<dbReference type="RefSeq" id="WP_015443343.1">
    <property type="nucleotide sequence ID" value="NC_020520.1"/>
</dbReference>
<dbReference type="Pfam" id="PF07676">
    <property type="entry name" value="PD40"/>
    <property type="match status" value="1"/>
</dbReference>
<accession>A0A6C7EJF1</accession>
<dbReference type="KEGG" id="aym:YM304_37820"/>